<keyword evidence="3" id="KW-1185">Reference proteome</keyword>
<feature type="region of interest" description="Disordered" evidence="1">
    <location>
        <begin position="368"/>
        <end position="401"/>
    </location>
</feature>
<dbReference type="AlphaFoldDB" id="A0ABC9DBA0"/>
<dbReference type="EMBL" id="OZ075142">
    <property type="protein sequence ID" value="CAL5036095.1"/>
    <property type="molecule type" value="Genomic_DNA"/>
</dbReference>
<protein>
    <submittedName>
        <fullName evidence="2">Uncharacterized protein</fullName>
    </submittedName>
</protein>
<proteinExistence type="predicted"/>
<gene>
    <name evidence="2" type="ORF">URODEC1_LOCUS83770</name>
</gene>
<organism evidence="2 3">
    <name type="scientific">Urochloa decumbens</name>
    <dbReference type="NCBI Taxonomy" id="240449"/>
    <lineage>
        <taxon>Eukaryota</taxon>
        <taxon>Viridiplantae</taxon>
        <taxon>Streptophyta</taxon>
        <taxon>Embryophyta</taxon>
        <taxon>Tracheophyta</taxon>
        <taxon>Spermatophyta</taxon>
        <taxon>Magnoliopsida</taxon>
        <taxon>Liliopsida</taxon>
        <taxon>Poales</taxon>
        <taxon>Poaceae</taxon>
        <taxon>PACMAD clade</taxon>
        <taxon>Panicoideae</taxon>
        <taxon>Panicodae</taxon>
        <taxon>Paniceae</taxon>
        <taxon>Melinidinae</taxon>
        <taxon>Urochloa</taxon>
    </lineage>
</organism>
<dbReference type="PANTHER" id="PTHR31973">
    <property type="entry name" value="POLYPROTEIN, PUTATIVE-RELATED"/>
    <property type="match status" value="1"/>
</dbReference>
<evidence type="ECO:0000256" key="1">
    <source>
        <dbReference type="SAM" id="MobiDB-lite"/>
    </source>
</evidence>
<feature type="compositionally biased region" description="Basic residues" evidence="1">
    <location>
        <begin position="383"/>
        <end position="401"/>
    </location>
</feature>
<dbReference type="PANTHER" id="PTHR31973:SF195">
    <property type="entry name" value="MUDR FAMILY TRANSPOSASE"/>
    <property type="match status" value="1"/>
</dbReference>
<dbReference type="Proteomes" id="UP001497457">
    <property type="component" value="Chromosome 32b"/>
</dbReference>
<evidence type="ECO:0000313" key="2">
    <source>
        <dbReference type="EMBL" id="CAL5036095.1"/>
    </source>
</evidence>
<sequence>MNSNDCPPSIDPGNAFRVVVKCEKYSANLDYGVVPMCEQEHEIWFDRRSAYSLDKFINDMAAKIIWGRGQTLLVWGVDSDSCSEWKLTGNDQFKEMVQARWAERVVHLCVEVVDRDVNVAVGTAGSNAMVGSSGHGASAVTDADLMGDTCSSPDNVEPAYGDVDWSTLTIVPDAKTDGYMLALVDEDEVFEAMGFKAADDKVEEAVAEPYAIPVIPTELQDDMREAGIPVDDIDPDEPIWDWDRDNPDMSIQINRGAHTCASTSRVLGTMASQAWVAERTIPLLKKKTDIGAADVKAALEDKYKIQIPYQTCWYGRQRAADKYFGKWDDSFDWLYRFEAEIQLRAPGSVVEIDTIKVGDKRLTLEAPPEDQLPLSLPPPVKKLTPRKKQLATKIKKTPKKK</sequence>
<evidence type="ECO:0000313" key="3">
    <source>
        <dbReference type="Proteomes" id="UP001497457"/>
    </source>
</evidence>
<reference evidence="3" key="1">
    <citation type="submission" date="2024-06" db="EMBL/GenBank/DDBJ databases">
        <authorList>
            <person name="Ryan C."/>
        </authorList>
    </citation>
    <scope>NUCLEOTIDE SEQUENCE [LARGE SCALE GENOMIC DNA]</scope>
</reference>
<accession>A0ABC9DBA0</accession>
<reference evidence="2 3" key="2">
    <citation type="submission" date="2024-10" db="EMBL/GenBank/DDBJ databases">
        <authorList>
            <person name="Ryan C."/>
        </authorList>
    </citation>
    <scope>NUCLEOTIDE SEQUENCE [LARGE SCALE GENOMIC DNA]</scope>
</reference>
<name>A0ABC9DBA0_9POAL</name>